<sequence>MESFFTETLGVPEQVFSYLLLPLLIFLARIGDVSINTIRIIYVLGGRKWTATVLGFFESFIWLMAIRQIFEHLDNWICYVAYPAGFASGIFVGMIIEEHIAYGKVIVRIITRKDVHELLAYLSKMNFRYTRVSAEGPSGEENLVFTVLERENLDELLFTLKDMLPSAFYTVEKVNRAAESGTVVEETTRWSIASWLKGTRRQ</sequence>
<proteinExistence type="inferred from homology"/>
<dbReference type="NCBIfam" id="NF003191">
    <property type="entry name" value="PRK04164.1-2"/>
    <property type="match status" value="1"/>
</dbReference>
<comment type="similarity">
    <text evidence="6">Belongs to the UPF0316 family.</text>
</comment>
<evidence type="ECO:0000259" key="8">
    <source>
        <dbReference type="Pfam" id="PF18955"/>
    </source>
</evidence>
<dbReference type="CDD" id="cd16381">
    <property type="entry name" value="YitT_C_like_1"/>
    <property type="match status" value="1"/>
</dbReference>
<dbReference type="PANTHER" id="PTHR40060:SF1">
    <property type="entry name" value="UPF0316 PROTEIN YEBE"/>
    <property type="match status" value="1"/>
</dbReference>
<feature type="transmembrane region" description="Helical" evidence="6">
    <location>
        <begin position="76"/>
        <end position="96"/>
    </location>
</feature>
<gene>
    <name evidence="9" type="ORF">JI741_11345</name>
</gene>
<dbReference type="Pfam" id="PF18955">
    <property type="entry name" value="DUF5698"/>
    <property type="match status" value="1"/>
</dbReference>
<evidence type="ECO:0000256" key="5">
    <source>
        <dbReference type="ARBA" id="ARBA00023136"/>
    </source>
</evidence>
<evidence type="ECO:0000313" key="9">
    <source>
        <dbReference type="EMBL" id="MBL0741818.1"/>
    </source>
</evidence>
<evidence type="ECO:0000256" key="6">
    <source>
        <dbReference type="HAMAP-Rule" id="MF_01515"/>
    </source>
</evidence>
<dbReference type="HAMAP" id="MF_01515">
    <property type="entry name" value="UPF0316"/>
    <property type="match status" value="1"/>
</dbReference>
<accession>A0ABS1KR83</accession>
<reference evidence="9 10" key="1">
    <citation type="submission" date="2021-01" db="EMBL/GenBank/DDBJ databases">
        <title>Chryseolinea sp. Jin1 Genome sequencing and assembly.</title>
        <authorList>
            <person name="Kim I."/>
        </authorList>
    </citation>
    <scope>NUCLEOTIDE SEQUENCE [LARGE SCALE GENOMIC DNA]</scope>
    <source>
        <strain evidence="9 10">Jin1</strain>
    </source>
</reference>
<feature type="transmembrane region" description="Helical" evidence="6">
    <location>
        <begin position="20"/>
        <end position="42"/>
    </location>
</feature>
<feature type="domain" description="DUF2179" evidence="7">
    <location>
        <begin position="129"/>
        <end position="176"/>
    </location>
</feature>
<dbReference type="EMBL" id="JAERRB010000003">
    <property type="protein sequence ID" value="MBL0741818.1"/>
    <property type="molecule type" value="Genomic_DNA"/>
</dbReference>
<evidence type="ECO:0000256" key="2">
    <source>
        <dbReference type="ARBA" id="ARBA00022475"/>
    </source>
</evidence>
<dbReference type="PANTHER" id="PTHR40060">
    <property type="entry name" value="UPF0316 PROTEIN YEBE"/>
    <property type="match status" value="1"/>
</dbReference>
<evidence type="ECO:0000256" key="4">
    <source>
        <dbReference type="ARBA" id="ARBA00022989"/>
    </source>
</evidence>
<keyword evidence="3 6" id="KW-0812">Transmembrane</keyword>
<dbReference type="RefSeq" id="WP_202009348.1">
    <property type="nucleotide sequence ID" value="NZ_JAERRB010000003.1"/>
</dbReference>
<feature type="domain" description="DUF5698" evidence="8">
    <location>
        <begin position="37"/>
        <end position="94"/>
    </location>
</feature>
<keyword evidence="10" id="KW-1185">Reference proteome</keyword>
<dbReference type="Proteomes" id="UP000613030">
    <property type="component" value="Unassembled WGS sequence"/>
</dbReference>
<organism evidence="9 10">
    <name type="scientific">Chryseolinea lacunae</name>
    <dbReference type="NCBI Taxonomy" id="2801331"/>
    <lineage>
        <taxon>Bacteria</taxon>
        <taxon>Pseudomonadati</taxon>
        <taxon>Bacteroidota</taxon>
        <taxon>Cytophagia</taxon>
        <taxon>Cytophagales</taxon>
        <taxon>Fulvivirgaceae</taxon>
        <taxon>Chryseolinea</taxon>
    </lineage>
</organism>
<dbReference type="InterPro" id="IPR044035">
    <property type="entry name" value="DUF5698"/>
</dbReference>
<dbReference type="InterPro" id="IPR022930">
    <property type="entry name" value="UPF0316"/>
</dbReference>
<keyword evidence="5 6" id="KW-0472">Membrane</keyword>
<feature type="transmembrane region" description="Helical" evidence="6">
    <location>
        <begin position="49"/>
        <end position="70"/>
    </location>
</feature>
<comment type="subcellular location">
    <subcellularLocation>
        <location evidence="1 6">Cell membrane</location>
        <topology evidence="1 6">Multi-pass membrane protein</topology>
    </subcellularLocation>
</comment>
<keyword evidence="2 6" id="KW-1003">Cell membrane</keyword>
<evidence type="ECO:0000256" key="3">
    <source>
        <dbReference type="ARBA" id="ARBA00022692"/>
    </source>
</evidence>
<name>A0ABS1KR83_9BACT</name>
<dbReference type="Pfam" id="PF10035">
    <property type="entry name" value="DUF2179"/>
    <property type="match status" value="1"/>
</dbReference>
<evidence type="ECO:0000313" key="10">
    <source>
        <dbReference type="Proteomes" id="UP000613030"/>
    </source>
</evidence>
<evidence type="ECO:0000256" key="1">
    <source>
        <dbReference type="ARBA" id="ARBA00004651"/>
    </source>
</evidence>
<comment type="caution">
    <text evidence="9">The sequence shown here is derived from an EMBL/GenBank/DDBJ whole genome shotgun (WGS) entry which is preliminary data.</text>
</comment>
<dbReference type="InterPro" id="IPR019264">
    <property type="entry name" value="DUF2179"/>
</dbReference>
<protein>
    <recommendedName>
        <fullName evidence="6">UPF0316 protein JI741_11345</fullName>
    </recommendedName>
</protein>
<keyword evidence="4 6" id="KW-1133">Transmembrane helix</keyword>
<evidence type="ECO:0000259" key="7">
    <source>
        <dbReference type="Pfam" id="PF10035"/>
    </source>
</evidence>